<accession>A0A0D2DP41</accession>
<feature type="region of interest" description="Disordered" evidence="2">
    <location>
        <begin position="492"/>
        <end position="513"/>
    </location>
</feature>
<evidence type="ECO:0000313" key="3">
    <source>
        <dbReference type="EMBL" id="KIW63992.1"/>
    </source>
</evidence>
<dbReference type="STRING" id="5601.A0A0D2DP41"/>
<feature type="compositionally biased region" description="Polar residues" evidence="2">
    <location>
        <begin position="578"/>
        <end position="594"/>
    </location>
</feature>
<evidence type="ECO:0000313" key="4">
    <source>
        <dbReference type="Proteomes" id="UP000054266"/>
    </source>
</evidence>
<dbReference type="EMBL" id="KN846961">
    <property type="protein sequence ID" value="KIW63992.1"/>
    <property type="molecule type" value="Genomic_DNA"/>
</dbReference>
<evidence type="ECO:0000256" key="1">
    <source>
        <dbReference type="SAM" id="Coils"/>
    </source>
</evidence>
<feature type="compositionally biased region" description="Gly residues" evidence="2">
    <location>
        <begin position="38"/>
        <end position="53"/>
    </location>
</feature>
<organism evidence="3 4">
    <name type="scientific">Phialophora macrospora</name>
    <dbReference type="NCBI Taxonomy" id="1851006"/>
    <lineage>
        <taxon>Eukaryota</taxon>
        <taxon>Fungi</taxon>
        <taxon>Dikarya</taxon>
        <taxon>Ascomycota</taxon>
        <taxon>Pezizomycotina</taxon>
        <taxon>Eurotiomycetes</taxon>
        <taxon>Chaetothyriomycetidae</taxon>
        <taxon>Chaetothyriales</taxon>
        <taxon>Herpotrichiellaceae</taxon>
        <taxon>Phialophora</taxon>
    </lineage>
</organism>
<proteinExistence type="predicted"/>
<sequence length="616" mass="68587">MSQRSQPKDRPDGESHGTPNGVSTVDGVGASASTSNGAGAGAGAGPSVGAGDGVGTENSNVDIAAPHFGIFHDEIVDIVQKLRPALAVIDGAVGDLSKTFDRYGKIVTTVGERYEKDEELVEQIRILKIENAGIWKHIFADRDKYEKEKSELQAKHETEMAALDAQAKAGEQEKKKYEEMKKALEEKFDKGKQKLKNELQQRAKQLETDNAEKIKALENDKQELQSENARLTKELNERTRERDEEKLTRETMQTKLRGDVTALEKELTGMKAKYQVNRQPSEYYRERYGQLTDRVSHTATVYFADLSEGATEDPVGTWLSLIRRSSNFENVPIADSPCSRYLRLAISQHIIFDAIHNSVWQPFFSQYLWKHTKDRATTPTVLREIYSRLGADGADFQHNWKVSTLKILGQLDEKTDVGRLLVDMIEAKVVSPLKPLLDDAQVDSFRNDLKELFTDAIALGREAERDQSMVYVETVPSMMKDPEGWKEYLGSSEEYDTSDATDPSAVSPASEISPEPLFVSPKIFRGVEDFGAEATATGGSKVELIQMGVALYPDTGIFLEGALEWQRIRGASKEAAKNNGSPWLRRSSTSTTATGLGISPRSPSHRWSRRGTQDFD</sequence>
<gene>
    <name evidence="3" type="ORF">PV04_08952</name>
</gene>
<feature type="coiled-coil region" evidence="1">
    <location>
        <begin position="142"/>
        <end position="248"/>
    </location>
</feature>
<feature type="compositionally biased region" description="Basic and acidic residues" evidence="2">
    <location>
        <begin position="1"/>
        <end position="15"/>
    </location>
</feature>
<feature type="region of interest" description="Disordered" evidence="2">
    <location>
        <begin position="574"/>
        <end position="616"/>
    </location>
</feature>
<name>A0A0D2DP41_9EURO</name>
<keyword evidence="4" id="KW-1185">Reference proteome</keyword>
<feature type="region of interest" description="Disordered" evidence="2">
    <location>
        <begin position="1"/>
        <end position="53"/>
    </location>
</feature>
<reference evidence="3 4" key="1">
    <citation type="submission" date="2015-01" db="EMBL/GenBank/DDBJ databases">
        <title>The Genome Sequence of Capronia semiimmersa CBS27337.</title>
        <authorList>
            <consortium name="The Broad Institute Genomics Platform"/>
            <person name="Cuomo C."/>
            <person name="de Hoog S."/>
            <person name="Gorbushina A."/>
            <person name="Stielow B."/>
            <person name="Teixiera M."/>
            <person name="Abouelleil A."/>
            <person name="Chapman S.B."/>
            <person name="Priest M."/>
            <person name="Young S.K."/>
            <person name="Wortman J."/>
            <person name="Nusbaum C."/>
            <person name="Birren B."/>
        </authorList>
    </citation>
    <scope>NUCLEOTIDE SEQUENCE [LARGE SCALE GENOMIC DNA]</scope>
    <source>
        <strain evidence="3 4">CBS 27337</strain>
    </source>
</reference>
<dbReference type="Proteomes" id="UP000054266">
    <property type="component" value="Unassembled WGS sequence"/>
</dbReference>
<protein>
    <submittedName>
        <fullName evidence="3">Uncharacterized protein</fullName>
    </submittedName>
</protein>
<evidence type="ECO:0000256" key="2">
    <source>
        <dbReference type="SAM" id="MobiDB-lite"/>
    </source>
</evidence>
<keyword evidence="1" id="KW-0175">Coiled coil</keyword>
<dbReference type="AlphaFoldDB" id="A0A0D2DP41"/>
<dbReference type="HOGENOM" id="CLU_461528_0_0_1"/>
<feature type="compositionally biased region" description="Low complexity" evidence="2">
    <location>
        <begin position="27"/>
        <end position="37"/>
    </location>
</feature>